<name>A0A8C9GCX5_9PRIM</name>
<evidence type="ECO:0000256" key="1">
    <source>
        <dbReference type="ARBA" id="ARBA00004395"/>
    </source>
</evidence>
<comment type="similarity">
    <text evidence="2">Belongs to the COG1 family.</text>
</comment>
<dbReference type="GO" id="GO:0015031">
    <property type="term" value="P:protein transport"/>
    <property type="evidence" value="ECO:0007669"/>
    <property type="project" value="UniProtKB-KW"/>
</dbReference>
<gene>
    <name evidence="8" type="primary">COG1</name>
</gene>
<evidence type="ECO:0000313" key="9">
    <source>
        <dbReference type="Proteomes" id="UP000694416"/>
    </source>
</evidence>
<reference evidence="8" key="2">
    <citation type="submission" date="2025-09" db="UniProtKB">
        <authorList>
            <consortium name="Ensembl"/>
        </authorList>
    </citation>
    <scope>IDENTIFICATION</scope>
</reference>
<sequence>MAAAAASPALKRLDLRDPAALFETHGAEEIRGLERQVRAEIEHKKEELRQMVGERYRDLIEAADTIGQMRRCAVGLVDAVKATDQYCARLRQAGSAAPRPSRAPQPQQPSQEKFYSMAAQIKLLLEIPEKIWSSMEASQYLHATQLYLLCCHLHNLLQLDSSSSRYSPVLSRFPILIRQVAAASHFRSTILHESKMLLKCQTVSDQAVAEALCSMMLLEESSPRQALTDFLLARKATIQKLLNQPHHGAGIKAQICSLVELLATTLKQAHALFYTLPEGLLPDPALPCGLLFSTLETITGQQSAGKGTGVLQEEMKLCSWFKHLPASIVEFQPTLRTLAHPISQEYLKDTLQKWIHMCNEDIKNGVSNLLMYVKSMKGLAGIRDAMWELLTNESTNHSWDVLCRRLLEKPLLFWEDMMQQLFLDRLQTLTKEGFDSISSSSKELLVSALQELESSTSNSPSNKHIHFDYNMSLFLWSESPNDLPSDAAWVNVANRAQFASSGLSMKAQAISPCVQNFCSALDSKLKVKLDDLLAYLPSDDASLPRDVSPTQAKSSAFDRYADAGTVQEMLRTQSVACIKHIVDCIRAELQSIEEGVQGQQDALNSAKLHSVLFMARLCQSLGELCPHLKQCILGKSESSEKPARELRALRKQGKVKTQEIIPTQAKWQEVKEVLLQQSVMGYRVWSTAVVKVLIHGFTQSLLLDDAGSVLATATSWDELEIQEEAESGSSVTSKIRLPAQPSWYVQSFLFSLCQEVNRVGGHALPKVTLQEMLKSCMVQVVAAYEKLSEEKQIKKEGAFPVTQNRALQLLYDLRYLNIVLTAKADEVKSGRSKPDSRIEKVTDHLEALIDPFDLDVFTPHLNSNLHRLVQRTSVLFGLVTATENQLAPRSSTFNSQEPHNILPLASSQIRFGLLPLSMTSTRKAKSTRNVETKAQDANC</sequence>
<keyword evidence="4" id="KW-0813">Transport</keyword>
<evidence type="ECO:0000256" key="3">
    <source>
        <dbReference type="ARBA" id="ARBA00020978"/>
    </source>
</evidence>
<dbReference type="Ensembl" id="ENSPTET00000002852.1">
    <property type="protein sequence ID" value="ENSPTEP00000001891.1"/>
    <property type="gene ID" value="ENSPTEG00000002148.1"/>
</dbReference>
<evidence type="ECO:0000256" key="4">
    <source>
        <dbReference type="ARBA" id="ARBA00022448"/>
    </source>
</evidence>
<dbReference type="InterPro" id="IPR033370">
    <property type="entry name" value="COG1"/>
</dbReference>
<dbReference type="Proteomes" id="UP000694416">
    <property type="component" value="Unplaced"/>
</dbReference>
<evidence type="ECO:0000256" key="6">
    <source>
        <dbReference type="ARBA" id="ARBA00023034"/>
    </source>
</evidence>
<dbReference type="Pfam" id="PF08700">
    <property type="entry name" value="VPS51_Exo84_N"/>
    <property type="match status" value="1"/>
</dbReference>
<accession>A0A8C9GCX5</accession>
<proteinExistence type="inferred from homology"/>
<comment type="subcellular location">
    <subcellularLocation>
        <location evidence="1">Golgi apparatus membrane</location>
        <topology evidence="1">Peripheral membrane protein</topology>
    </subcellularLocation>
</comment>
<dbReference type="GO" id="GO:0017119">
    <property type="term" value="C:Golgi transport complex"/>
    <property type="evidence" value="ECO:0007669"/>
    <property type="project" value="InterPro"/>
</dbReference>
<dbReference type="PANTHER" id="PTHR31658:SF0">
    <property type="entry name" value="CONSERVED OLIGOMERIC GOLGI COMPLEX SUBUNIT 1"/>
    <property type="match status" value="1"/>
</dbReference>
<evidence type="ECO:0000313" key="8">
    <source>
        <dbReference type="Ensembl" id="ENSPTEP00000001891.1"/>
    </source>
</evidence>
<dbReference type="GO" id="GO:0006891">
    <property type="term" value="P:intra-Golgi vesicle-mediated transport"/>
    <property type="evidence" value="ECO:0007669"/>
    <property type="project" value="InterPro"/>
</dbReference>
<dbReference type="PANTHER" id="PTHR31658">
    <property type="entry name" value="CONSERVED OLIGOMERIC GOLGI COMPLEX SUBUNIT 1"/>
    <property type="match status" value="1"/>
</dbReference>
<evidence type="ECO:0000256" key="5">
    <source>
        <dbReference type="ARBA" id="ARBA00022927"/>
    </source>
</evidence>
<dbReference type="GO" id="GO:0000139">
    <property type="term" value="C:Golgi membrane"/>
    <property type="evidence" value="ECO:0007669"/>
    <property type="project" value="UniProtKB-SubCell"/>
</dbReference>
<dbReference type="AlphaFoldDB" id="A0A8C9GCX5"/>
<organism evidence="8 9">
    <name type="scientific">Piliocolobus tephrosceles</name>
    <name type="common">Ugandan red Colobus</name>
    <dbReference type="NCBI Taxonomy" id="591936"/>
    <lineage>
        <taxon>Eukaryota</taxon>
        <taxon>Metazoa</taxon>
        <taxon>Chordata</taxon>
        <taxon>Craniata</taxon>
        <taxon>Vertebrata</taxon>
        <taxon>Euteleostomi</taxon>
        <taxon>Mammalia</taxon>
        <taxon>Eutheria</taxon>
        <taxon>Euarchontoglires</taxon>
        <taxon>Primates</taxon>
        <taxon>Haplorrhini</taxon>
        <taxon>Catarrhini</taxon>
        <taxon>Cercopithecidae</taxon>
        <taxon>Colobinae</taxon>
        <taxon>Piliocolobus</taxon>
    </lineage>
</organism>
<reference evidence="8" key="1">
    <citation type="submission" date="2025-08" db="UniProtKB">
        <authorList>
            <consortium name="Ensembl"/>
        </authorList>
    </citation>
    <scope>IDENTIFICATION</scope>
</reference>
<evidence type="ECO:0000256" key="7">
    <source>
        <dbReference type="ARBA" id="ARBA00023136"/>
    </source>
</evidence>
<protein>
    <recommendedName>
        <fullName evidence="3">Conserved oligomeric Golgi complex subunit 1</fullName>
    </recommendedName>
</protein>
<keyword evidence="5" id="KW-0653">Protein transport</keyword>
<keyword evidence="7" id="KW-0472">Membrane</keyword>
<evidence type="ECO:0000256" key="2">
    <source>
        <dbReference type="ARBA" id="ARBA00006653"/>
    </source>
</evidence>
<keyword evidence="9" id="KW-1185">Reference proteome</keyword>
<keyword evidence="6" id="KW-0333">Golgi apparatus</keyword>